<dbReference type="EMBL" id="VJON01000010">
    <property type="protein sequence ID" value="TSE35169.1"/>
    <property type="molecule type" value="Genomic_DNA"/>
</dbReference>
<evidence type="ECO:0000256" key="3">
    <source>
        <dbReference type="RuleBase" id="RU003939"/>
    </source>
</evidence>
<dbReference type="InterPro" id="IPR000119">
    <property type="entry name" value="Hist_DNA-bd"/>
</dbReference>
<evidence type="ECO:0000313" key="4">
    <source>
        <dbReference type="EMBL" id="TSE35169.1"/>
    </source>
</evidence>
<keyword evidence="5" id="KW-1185">Reference proteome</keyword>
<dbReference type="PANTHER" id="PTHR33175">
    <property type="entry name" value="DNA-BINDING PROTEIN HU"/>
    <property type="match status" value="1"/>
</dbReference>
<dbReference type="GO" id="GO:0003677">
    <property type="term" value="F:DNA binding"/>
    <property type="evidence" value="ECO:0007669"/>
    <property type="project" value="UniProtKB-KW"/>
</dbReference>
<dbReference type="PANTHER" id="PTHR33175:SF5">
    <property type="entry name" value="INTEGRATION HOST FACTOR SUBUNIT BETA"/>
    <property type="match status" value="1"/>
</dbReference>
<proteinExistence type="inferred from homology"/>
<gene>
    <name evidence="4" type="primary">ihfB</name>
    <name evidence="4" type="ORF">Tchar_00959</name>
</gene>
<sequence>MCPLQPGREPGMLRQCARPGLPRPGFLLPTAAGIIGPMNRSDLFVALAERHPLLTAADAEAAVKTLLEGMTQALAAGQRIEIRGFGSFAVVTRSPRLARNPRTGEKVAVPGKRVLHFKPGKALREAVDAARERV</sequence>
<dbReference type="Proteomes" id="UP000318294">
    <property type="component" value="Unassembled WGS sequence"/>
</dbReference>
<evidence type="ECO:0000256" key="2">
    <source>
        <dbReference type="ARBA" id="ARBA00023125"/>
    </source>
</evidence>
<name>A0A554XHB2_9BURK</name>
<protein>
    <submittedName>
        <fullName evidence="4">Integration host factor subunit beta</fullName>
    </submittedName>
</protein>
<dbReference type="InterPro" id="IPR020816">
    <property type="entry name" value="Histone-like_DNA-bd_CS"/>
</dbReference>
<keyword evidence="2" id="KW-0238">DNA-binding</keyword>
<dbReference type="GO" id="GO:0030527">
    <property type="term" value="F:structural constituent of chromatin"/>
    <property type="evidence" value="ECO:0007669"/>
    <property type="project" value="InterPro"/>
</dbReference>
<dbReference type="AlphaFoldDB" id="A0A554XHB2"/>
<dbReference type="SMART" id="SM00411">
    <property type="entry name" value="BHL"/>
    <property type="match status" value="1"/>
</dbReference>
<dbReference type="SUPFAM" id="SSF47729">
    <property type="entry name" value="IHF-like DNA-binding proteins"/>
    <property type="match status" value="1"/>
</dbReference>
<dbReference type="Gene3D" id="4.10.520.10">
    <property type="entry name" value="IHF-like DNA-binding proteins"/>
    <property type="match status" value="1"/>
</dbReference>
<dbReference type="Pfam" id="PF00216">
    <property type="entry name" value="Bac_DNA_binding"/>
    <property type="match status" value="1"/>
</dbReference>
<dbReference type="NCBIfam" id="NF001222">
    <property type="entry name" value="PRK00199.1"/>
    <property type="match status" value="1"/>
</dbReference>
<dbReference type="CDD" id="cd13836">
    <property type="entry name" value="IHF_B"/>
    <property type="match status" value="1"/>
</dbReference>
<comment type="similarity">
    <text evidence="1 3">Belongs to the bacterial histone-like protein family.</text>
</comment>
<organism evidence="4 5">
    <name type="scientific">Tepidimonas charontis</name>
    <dbReference type="NCBI Taxonomy" id="2267262"/>
    <lineage>
        <taxon>Bacteria</taxon>
        <taxon>Pseudomonadati</taxon>
        <taxon>Pseudomonadota</taxon>
        <taxon>Betaproteobacteria</taxon>
        <taxon>Burkholderiales</taxon>
        <taxon>Tepidimonas</taxon>
    </lineage>
</organism>
<dbReference type="PRINTS" id="PR01727">
    <property type="entry name" value="DNABINDINGHU"/>
</dbReference>
<dbReference type="PROSITE" id="PS00045">
    <property type="entry name" value="HISTONE_LIKE"/>
    <property type="match status" value="1"/>
</dbReference>
<comment type="caution">
    <text evidence="4">The sequence shown here is derived from an EMBL/GenBank/DDBJ whole genome shotgun (WGS) entry which is preliminary data.</text>
</comment>
<evidence type="ECO:0000313" key="5">
    <source>
        <dbReference type="Proteomes" id="UP000318294"/>
    </source>
</evidence>
<reference evidence="4 5" key="1">
    <citation type="submission" date="2019-07" db="EMBL/GenBank/DDBJ databases">
        <title>Tepidimonas charontis SPSP-6 draft genome.</title>
        <authorList>
            <person name="Da Costa M.S."/>
            <person name="Froufe H.J.C."/>
            <person name="Egas C."/>
            <person name="Albuquerque L."/>
        </authorList>
    </citation>
    <scope>NUCLEOTIDE SEQUENCE [LARGE SCALE GENOMIC DNA]</scope>
    <source>
        <strain evidence="4 5">SPSP-6</strain>
    </source>
</reference>
<evidence type="ECO:0000256" key="1">
    <source>
        <dbReference type="ARBA" id="ARBA00010529"/>
    </source>
</evidence>
<accession>A0A554XHB2</accession>
<dbReference type="GO" id="GO:0005829">
    <property type="term" value="C:cytosol"/>
    <property type="evidence" value="ECO:0007669"/>
    <property type="project" value="TreeGrafter"/>
</dbReference>
<dbReference type="InterPro" id="IPR010992">
    <property type="entry name" value="IHF-like_DNA-bd_dom_sf"/>
</dbReference>